<organism evidence="4 5">
    <name type="scientific">Peribacillus huizhouensis</name>
    <dbReference type="NCBI Taxonomy" id="1501239"/>
    <lineage>
        <taxon>Bacteria</taxon>
        <taxon>Bacillati</taxon>
        <taxon>Bacillota</taxon>
        <taxon>Bacilli</taxon>
        <taxon>Bacillales</taxon>
        <taxon>Bacillaceae</taxon>
        <taxon>Peribacillus</taxon>
    </lineage>
</organism>
<gene>
    <name evidence="4" type="ORF">HNP81_004636</name>
</gene>
<dbReference type="NCBIfam" id="TIGR02864">
    <property type="entry name" value="spore_sspO"/>
    <property type="match status" value="1"/>
</dbReference>
<evidence type="ECO:0000313" key="5">
    <source>
        <dbReference type="Proteomes" id="UP000626697"/>
    </source>
</evidence>
<reference evidence="4 5" key="1">
    <citation type="submission" date="2020-08" db="EMBL/GenBank/DDBJ databases">
        <title>Genomic Encyclopedia of Type Strains, Phase IV (KMG-IV): sequencing the most valuable type-strain genomes for metagenomic binning, comparative biology and taxonomic classification.</title>
        <authorList>
            <person name="Goeker M."/>
        </authorList>
    </citation>
    <scope>NUCLEOTIDE SEQUENCE [LARGE SCALE GENOMIC DNA]</scope>
    <source>
        <strain evidence="4 5">DSM 105481</strain>
    </source>
</reference>
<evidence type="ECO:0000256" key="3">
    <source>
        <dbReference type="SAM" id="MobiDB-lite"/>
    </source>
</evidence>
<name>A0ABR6CW67_9BACI</name>
<sequence length="47" mass="5358">MTKRKAENIIRLNAAKANGSVAGYTEEISQPLTEEQKQNNKKRKKNQ</sequence>
<dbReference type="EMBL" id="JACJHX010000030">
    <property type="protein sequence ID" value="MBA9029264.1"/>
    <property type="molecule type" value="Genomic_DNA"/>
</dbReference>
<evidence type="ECO:0000313" key="4">
    <source>
        <dbReference type="EMBL" id="MBA9029264.1"/>
    </source>
</evidence>
<keyword evidence="5" id="KW-1185">Reference proteome</keyword>
<dbReference type="Proteomes" id="UP000626697">
    <property type="component" value="Unassembled WGS sequence"/>
</dbReference>
<evidence type="ECO:0000256" key="2">
    <source>
        <dbReference type="NCBIfam" id="TIGR02864"/>
    </source>
</evidence>
<evidence type="ECO:0000256" key="1">
    <source>
        <dbReference type="ARBA" id="ARBA00022969"/>
    </source>
</evidence>
<keyword evidence="1" id="KW-0749">Sporulation</keyword>
<dbReference type="Pfam" id="PF08175">
    <property type="entry name" value="SspO"/>
    <property type="match status" value="1"/>
</dbReference>
<dbReference type="RefSeq" id="WP_084552237.1">
    <property type="nucleotide sequence ID" value="NZ_JACJHX010000030.1"/>
</dbReference>
<dbReference type="InterPro" id="IPR012613">
    <property type="entry name" value="SASP_SspO"/>
</dbReference>
<protein>
    <recommendedName>
        <fullName evidence="2">Small acid-soluble spore protein O</fullName>
    </recommendedName>
</protein>
<comment type="caution">
    <text evidence="4">The sequence shown here is derived from an EMBL/GenBank/DDBJ whole genome shotgun (WGS) entry which is preliminary data.</text>
</comment>
<feature type="region of interest" description="Disordered" evidence="3">
    <location>
        <begin position="17"/>
        <end position="47"/>
    </location>
</feature>
<accession>A0ABR6CW67</accession>
<proteinExistence type="predicted"/>